<feature type="region of interest" description="Disordered" evidence="1">
    <location>
        <begin position="119"/>
        <end position="171"/>
    </location>
</feature>
<accession>A0A4E0RAP8</accession>
<comment type="caution">
    <text evidence="2">The sequence shown here is derived from an EMBL/GenBank/DDBJ whole genome shotgun (WGS) entry which is preliminary data.</text>
</comment>
<dbReference type="Proteomes" id="UP000230066">
    <property type="component" value="Unassembled WGS sequence"/>
</dbReference>
<evidence type="ECO:0000256" key="1">
    <source>
        <dbReference type="SAM" id="MobiDB-lite"/>
    </source>
</evidence>
<sequence>MNEELCISPRSQLHCECANIIDQDHMMTHELLSSPIIDRIPVALITSVLTRAEMARVAQLRWLEHSYEPNRPMKQTDSILFKLHENRNANESDSEPVDNEGSTNIALGVRVTSNNSDKLAEANQSDTPKSIDSQAPAAVSPKTIPGRTNDPAMSAEQSTLIGSETIPDEKLRPSTVGSEIHRAMLEDNDILRDESKVVIAHESDLKTNIPELPNPDNESKRERLSGSDKEKCDTPVTPVNEPEGQTVLPESFTSVVPESQIQSKVNESGKSEQHHATGDLDGIPSTENPEKTIPTLSKRKEEQDSDDTPEDQLALLGMKQSQSSCPTMSNFPIQLENRSSLEPRSGTTSSEQNSVLKEPDIPADGQECKIEHKSPGKIVPAQKAQFLTSKISDAARSEMDHLRRVLGNACEDLSHIKESIIRRDFAECVTFYNRVILVPNIMTRIIGKLSYSPFEKDLWQAHDCLTRMLTDVKTKPSQILPRLIELGFYIFEFGDILGMKIVPRKFASQVHAIQARIHRLSTGRVIRQIIYVPNSFDSVVSTYYKDRRLERVEKFCSCRVQLLSPTHPRAALCPPGFRTLDVNFDPVRGRYIGFHDLLNRCLHPKQRVSRIALTVMRRPDGSEVQLQSSELARLQVIEPRPRLVEVSADLSDKQKHCSYPNQTTVVSDTPFKPTDFL</sequence>
<gene>
    <name evidence="2" type="ORF">D915_003487</name>
</gene>
<reference evidence="2" key="1">
    <citation type="submission" date="2019-03" db="EMBL/GenBank/DDBJ databases">
        <title>Improved annotation for the trematode Fasciola hepatica.</title>
        <authorList>
            <person name="Choi Y.-J."/>
            <person name="Martin J."/>
            <person name="Mitreva M."/>
        </authorList>
    </citation>
    <scope>NUCLEOTIDE SEQUENCE [LARGE SCALE GENOMIC DNA]</scope>
</reference>
<feature type="compositionally biased region" description="Polar residues" evidence="1">
    <location>
        <begin position="251"/>
        <end position="266"/>
    </location>
</feature>
<dbReference type="EMBL" id="JXXN02001065">
    <property type="protein sequence ID" value="THD25609.1"/>
    <property type="molecule type" value="Genomic_DNA"/>
</dbReference>
<keyword evidence="3" id="KW-1185">Reference proteome</keyword>
<evidence type="ECO:0000313" key="2">
    <source>
        <dbReference type="EMBL" id="THD25609.1"/>
    </source>
</evidence>
<feature type="region of interest" description="Disordered" evidence="1">
    <location>
        <begin position="337"/>
        <end position="361"/>
    </location>
</feature>
<proteinExistence type="predicted"/>
<feature type="compositionally biased region" description="Polar residues" evidence="1">
    <location>
        <begin position="337"/>
        <end position="355"/>
    </location>
</feature>
<protein>
    <submittedName>
        <fullName evidence="2">Uncharacterized protein</fullName>
    </submittedName>
</protein>
<organism evidence="2 3">
    <name type="scientific">Fasciola hepatica</name>
    <name type="common">Liver fluke</name>
    <dbReference type="NCBI Taxonomy" id="6192"/>
    <lineage>
        <taxon>Eukaryota</taxon>
        <taxon>Metazoa</taxon>
        <taxon>Spiralia</taxon>
        <taxon>Lophotrochozoa</taxon>
        <taxon>Platyhelminthes</taxon>
        <taxon>Trematoda</taxon>
        <taxon>Digenea</taxon>
        <taxon>Plagiorchiida</taxon>
        <taxon>Echinostomata</taxon>
        <taxon>Echinostomatoidea</taxon>
        <taxon>Fasciolidae</taxon>
        <taxon>Fasciola</taxon>
    </lineage>
</organism>
<name>A0A4E0RAP8_FASHE</name>
<feature type="compositionally biased region" description="Basic and acidic residues" evidence="1">
    <location>
        <begin position="217"/>
        <end position="233"/>
    </location>
</feature>
<feature type="compositionally biased region" description="Basic and acidic residues" evidence="1">
    <location>
        <begin position="267"/>
        <end position="278"/>
    </location>
</feature>
<evidence type="ECO:0000313" key="3">
    <source>
        <dbReference type="Proteomes" id="UP000230066"/>
    </source>
</evidence>
<dbReference type="AlphaFoldDB" id="A0A4E0RAP8"/>
<feature type="region of interest" description="Disordered" evidence="1">
    <location>
        <begin position="202"/>
        <end position="310"/>
    </location>
</feature>
<feature type="compositionally biased region" description="Polar residues" evidence="1">
    <location>
        <begin position="119"/>
        <end position="133"/>
    </location>
</feature>